<comment type="similarity">
    <text evidence="1">Belongs to the TTC36 family.</text>
</comment>
<protein>
    <recommendedName>
        <fullName evidence="5">Tetratricopeptide repeat protein 36</fullName>
    </recommendedName>
</protein>
<dbReference type="Pfam" id="PF13181">
    <property type="entry name" value="TPR_8"/>
    <property type="match status" value="1"/>
</dbReference>
<gene>
    <name evidence="3" type="ORF">ACAOBT_LOCUS6091</name>
</gene>
<evidence type="ECO:0000313" key="4">
    <source>
        <dbReference type="Proteomes" id="UP001152888"/>
    </source>
</evidence>
<accession>A0A9P0K773</accession>
<proteinExistence type="inferred from homology"/>
<dbReference type="EMBL" id="CAKOFQ010006720">
    <property type="protein sequence ID" value="CAH1964961.1"/>
    <property type="molecule type" value="Genomic_DNA"/>
</dbReference>
<sequence>MDVELSAHDKAILNCVFNPSLPLDEVAQLPQEELKDNEVLDNHEEDTKQMELEAIRLAETGDLARGLEIINKAIEIAPARPSLYNNRAHIYQFLRKFDAALEDVQKAISLCSDDHKKTLCLAHCQRGVLYRRSGKLDEAKADFEVTARMGNQFGKSQLVELNPYAALCNQMLKQVMDTLK</sequence>
<dbReference type="SMART" id="SM00028">
    <property type="entry name" value="TPR"/>
    <property type="match status" value="2"/>
</dbReference>
<dbReference type="AlphaFoldDB" id="A0A9P0K773"/>
<dbReference type="OrthoDB" id="539634at2759"/>
<keyword evidence="2" id="KW-0802">TPR repeat</keyword>
<evidence type="ECO:0000256" key="1">
    <source>
        <dbReference type="ARBA" id="ARBA00006995"/>
    </source>
</evidence>
<dbReference type="InterPro" id="IPR011990">
    <property type="entry name" value="TPR-like_helical_dom_sf"/>
</dbReference>
<organism evidence="3 4">
    <name type="scientific">Acanthoscelides obtectus</name>
    <name type="common">Bean weevil</name>
    <name type="synonym">Bruchus obtectus</name>
    <dbReference type="NCBI Taxonomy" id="200917"/>
    <lineage>
        <taxon>Eukaryota</taxon>
        <taxon>Metazoa</taxon>
        <taxon>Ecdysozoa</taxon>
        <taxon>Arthropoda</taxon>
        <taxon>Hexapoda</taxon>
        <taxon>Insecta</taxon>
        <taxon>Pterygota</taxon>
        <taxon>Neoptera</taxon>
        <taxon>Endopterygota</taxon>
        <taxon>Coleoptera</taxon>
        <taxon>Polyphaga</taxon>
        <taxon>Cucujiformia</taxon>
        <taxon>Chrysomeloidea</taxon>
        <taxon>Chrysomelidae</taxon>
        <taxon>Bruchinae</taxon>
        <taxon>Bruchini</taxon>
        <taxon>Acanthoscelides</taxon>
    </lineage>
</organism>
<dbReference type="PROSITE" id="PS50005">
    <property type="entry name" value="TPR"/>
    <property type="match status" value="1"/>
</dbReference>
<evidence type="ECO:0000313" key="3">
    <source>
        <dbReference type="EMBL" id="CAH1964961.1"/>
    </source>
</evidence>
<dbReference type="PANTHER" id="PTHR21405">
    <property type="entry name" value="CDNA SEQUENCE BC021608"/>
    <property type="match status" value="1"/>
</dbReference>
<name>A0A9P0K773_ACAOB</name>
<evidence type="ECO:0008006" key="5">
    <source>
        <dbReference type="Google" id="ProtNLM"/>
    </source>
</evidence>
<dbReference type="InterPro" id="IPR038906">
    <property type="entry name" value="TTC36"/>
</dbReference>
<dbReference type="Gene3D" id="1.25.40.10">
    <property type="entry name" value="Tetratricopeptide repeat domain"/>
    <property type="match status" value="1"/>
</dbReference>
<reference evidence="3" key="1">
    <citation type="submission" date="2022-03" db="EMBL/GenBank/DDBJ databases">
        <authorList>
            <person name="Sayadi A."/>
        </authorList>
    </citation>
    <scope>NUCLEOTIDE SEQUENCE</scope>
</reference>
<comment type="caution">
    <text evidence="3">The sequence shown here is derived from an EMBL/GenBank/DDBJ whole genome shotgun (WGS) entry which is preliminary data.</text>
</comment>
<dbReference type="InterPro" id="IPR019734">
    <property type="entry name" value="TPR_rpt"/>
</dbReference>
<dbReference type="Proteomes" id="UP001152888">
    <property type="component" value="Unassembled WGS sequence"/>
</dbReference>
<evidence type="ECO:0000256" key="2">
    <source>
        <dbReference type="PROSITE-ProRule" id="PRU00339"/>
    </source>
</evidence>
<dbReference type="SUPFAM" id="SSF48452">
    <property type="entry name" value="TPR-like"/>
    <property type="match status" value="1"/>
</dbReference>
<dbReference type="PANTHER" id="PTHR21405:SF0">
    <property type="entry name" value="TETRATRICOPEPTIDE REPEAT PROTEIN 36"/>
    <property type="match status" value="1"/>
</dbReference>
<feature type="repeat" description="TPR" evidence="2">
    <location>
        <begin position="81"/>
        <end position="114"/>
    </location>
</feature>
<keyword evidence="4" id="KW-1185">Reference proteome</keyword>
<dbReference type="Pfam" id="PF00515">
    <property type="entry name" value="TPR_1"/>
    <property type="match status" value="1"/>
</dbReference>
<dbReference type="GO" id="GO:0006570">
    <property type="term" value="P:tyrosine metabolic process"/>
    <property type="evidence" value="ECO:0007669"/>
    <property type="project" value="TreeGrafter"/>
</dbReference>